<dbReference type="Proteomes" id="UP000249808">
    <property type="component" value="Unassembled WGS sequence"/>
</dbReference>
<dbReference type="AlphaFoldDB" id="A0A327ZXJ1"/>
<feature type="region of interest" description="Disordered" evidence="1">
    <location>
        <begin position="1"/>
        <end position="46"/>
    </location>
</feature>
<feature type="compositionally biased region" description="Basic and acidic residues" evidence="1">
    <location>
        <begin position="10"/>
        <end position="32"/>
    </location>
</feature>
<keyword evidence="2" id="KW-0812">Transmembrane</keyword>
<evidence type="ECO:0000256" key="1">
    <source>
        <dbReference type="SAM" id="MobiDB-lite"/>
    </source>
</evidence>
<dbReference type="RefSeq" id="WP_111715064.1">
    <property type="nucleotide sequence ID" value="NZ_JBHSSR010000001.1"/>
</dbReference>
<name>A0A327ZXJ1_9STAP</name>
<dbReference type="EMBL" id="PZJH01000001">
    <property type="protein sequence ID" value="RAK46796.1"/>
    <property type="molecule type" value="Genomic_DNA"/>
</dbReference>
<feature type="transmembrane region" description="Helical" evidence="2">
    <location>
        <begin position="50"/>
        <end position="70"/>
    </location>
</feature>
<organism evidence="3 4">
    <name type="scientific">Macrococcus epidermidis</name>
    <dbReference type="NCBI Taxonomy" id="1902580"/>
    <lineage>
        <taxon>Bacteria</taxon>
        <taxon>Bacillati</taxon>
        <taxon>Bacillota</taxon>
        <taxon>Bacilli</taxon>
        <taxon>Bacillales</taxon>
        <taxon>Staphylococcaceae</taxon>
        <taxon>Macrococcus</taxon>
    </lineage>
</organism>
<evidence type="ECO:0000313" key="4">
    <source>
        <dbReference type="Proteomes" id="UP000249808"/>
    </source>
</evidence>
<proteinExistence type="predicted"/>
<evidence type="ECO:0000256" key="2">
    <source>
        <dbReference type="SAM" id="Phobius"/>
    </source>
</evidence>
<reference evidence="3 4" key="1">
    <citation type="journal article" date="2018" name="Front. Microbiol.">
        <title>Description and Comparative Genomics of Macrococcus caseolyticus subsp. hominis subsp. nov., Macrococcus goetzii sp. nov., Macrococcus epidermidis sp. nov., and Macrococcus bohemicus sp. nov., Novel Macrococci From Human Clinical Material With Virulence Potential and Suspected Uptake of Foreign DNA by Natural Transformation.</title>
        <authorList>
            <person name="Maslanova I."/>
            <person name="Wertheimer Z."/>
            <person name="Sedlacek I."/>
            <person name="Svec P."/>
            <person name="Indrakova A."/>
            <person name="Kovarovic V."/>
            <person name="Schumann P."/>
            <person name="Sproer C."/>
            <person name="Kralova S."/>
            <person name="Sedo O."/>
            <person name="Kristofova L."/>
            <person name="Vrbovska V."/>
            <person name="Fuzik T."/>
            <person name="Petras P."/>
            <person name="Zdrahal Z."/>
            <person name="Ruzickova V."/>
            <person name="Doskar J."/>
            <person name="Pantucek R."/>
        </authorList>
    </citation>
    <scope>NUCLEOTIDE SEQUENCE [LARGE SCALE GENOMIC DNA]</scope>
    <source>
        <strain evidence="3 4">01/688</strain>
    </source>
</reference>
<keyword evidence="2" id="KW-0472">Membrane</keyword>
<keyword evidence="4" id="KW-1185">Reference proteome</keyword>
<gene>
    <name evidence="3" type="ORF">BHU61_04875</name>
</gene>
<accession>A0A327ZXJ1</accession>
<comment type="caution">
    <text evidence="3">The sequence shown here is derived from an EMBL/GenBank/DDBJ whole genome shotgun (WGS) entry which is preliminary data.</text>
</comment>
<protein>
    <submittedName>
        <fullName evidence="3">Uncharacterized protein</fullName>
    </submittedName>
</protein>
<evidence type="ECO:0000313" key="3">
    <source>
        <dbReference type="EMBL" id="RAK46796.1"/>
    </source>
</evidence>
<sequence length="72" mass="8758">MSKQRQIQRNQEKHKSENDRKKQVFAPKDTHEINTQINQENDPKQNKNNWILFGFIALMCIIWGILYWIFIV</sequence>
<keyword evidence="2" id="KW-1133">Transmembrane helix</keyword>